<dbReference type="EMBL" id="JH000500">
    <property type="protein sequence ID" value="EGW10917.1"/>
    <property type="molecule type" value="Genomic_DNA"/>
</dbReference>
<dbReference type="AlphaFoldDB" id="G3HM19"/>
<organism evidence="1 2">
    <name type="scientific">Cricetulus griseus</name>
    <name type="common">Chinese hamster</name>
    <name type="synonym">Cricetulus barabensis griseus</name>
    <dbReference type="NCBI Taxonomy" id="10029"/>
    <lineage>
        <taxon>Eukaryota</taxon>
        <taxon>Metazoa</taxon>
        <taxon>Chordata</taxon>
        <taxon>Craniata</taxon>
        <taxon>Vertebrata</taxon>
        <taxon>Euteleostomi</taxon>
        <taxon>Mammalia</taxon>
        <taxon>Eutheria</taxon>
        <taxon>Euarchontoglires</taxon>
        <taxon>Glires</taxon>
        <taxon>Rodentia</taxon>
        <taxon>Myomorpha</taxon>
        <taxon>Muroidea</taxon>
        <taxon>Cricetidae</taxon>
        <taxon>Cricetinae</taxon>
        <taxon>Cricetulus</taxon>
    </lineage>
</organism>
<protein>
    <submittedName>
        <fullName evidence="1">Uncharacterized protein</fullName>
    </submittedName>
</protein>
<dbReference type="InParanoid" id="G3HM19"/>
<accession>G3HM19</accession>
<name>G3HM19_CRIGR</name>
<proteinExistence type="predicted"/>
<gene>
    <name evidence="1" type="ORF">I79_011763</name>
</gene>
<evidence type="ECO:0000313" key="2">
    <source>
        <dbReference type="Proteomes" id="UP000001075"/>
    </source>
</evidence>
<dbReference type="Proteomes" id="UP000001075">
    <property type="component" value="Unassembled WGS sequence"/>
</dbReference>
<evidence type="ECO:0000313" key="1">
    <source>
        <dbReference type="EMBL" id="EGW10917.1"/>
    </source>
</evidence>
<reference evidence="2" key="1">
    <citation type="journal article" date="2011" name="Nat. Biotechnol.">
        <title>The genomic sequence of the Chinese hamster ovary (CHO)-K1 cell line.</title>
        <authorList>
            <person name="Xu X."/>
            <person name="Nagarajan H."/>
            <person name="Lewis N.E."/>
            <person name="Pan S."/>
            <person name="Cai Z."/>
            <person name="Liu X."/>
            <person name="Chen W."/>
            <person name="Xie M."/>
            <person name="Wang W."/>
            <person name="Hammond S."/>
            <person name="Andersen M.R."/>
            <person name="Neff N."/>
            <person name="Passarelli B."/>
            <person name="Koh W."/>
            <person name="Fan H.C."/>
            <person name="Wang J."/>
            <person name="Gui Y."/>
            <person name="Lee K.H."/>
            <person name="Betenbaugh M.J."/>
            <person name="Quake S.R."/>
            <person name="Famili I."/>
            <person name="Palsson B.O."/>
            <person name="Wang J."/>
        </authorList>
    </citation>
    <scope>NUCLEOTIDE SEQUENCE [LARGE SCALE GENOMIC DNA]</scope>
    <source>
        <strain evidence="2">CHO K1 cell line</strain>
    </source>
</reference>
<sequence>MTTYIRDAWGQTTFLNFYSDLQISSQIQESLTPNSGVLLRKFSRESDELVLAI</sequence>